<evidence type="ECO:0000256" key="8">
    <source>
        <dbReference type="PROSITE-ProRule" id="PRU00470"/>
    </source>
</evidence>
<dbReference type="FunFam" id="4.10.1100.10:FF:000001">
    <property type="entry name" value="Squamosa promoter-binding-like protein 14"/>
    <property type="match status" value="1"/>
</dbReference>
<gene>
    <name evidence="12" type="ORF">KP509_03G050900</name>
</gene>
<keyword evidence="13" id="KW-1185">Reference proteome</keyword>
<dbReference type="EMBL" id="CM035408">
    <property type="protein sequence ID" value="KAH7441719.1"/>
    <property type="molecule type" value="Genomic_DNA"/>
</dbReference>
<dbReference type="PANTHER" id="PTHR31251">
    <property type="entry name" value="SQUAMOSA PROMOTER-BINDING-LIKE PROTEIN 4"/>
    <property type="match status" value="1"/>
</dbReference>
<dbReference type="PROSITE" id="PS50088">
    <property type="entry name" value="ANK_REPEAT"/>
    <property type="match status" value="1"/>
</dbReference>
<dbReference type="EMBL" id="CM035408">
    <property type="protein sequence ID" value="KAH7441727.1"/>
    <property type="molecule type" value="Genomic_DNA"/>
</dbReference>
<evidence type="ECO:0000256" key="4">
    <source>
        <dbReference type="ARBA" id="ARBA00022833"/>
    </source>
</evidence>
<feature type="region of interest" description="Disordered" evidence="9">
    <location>
        <begin position="424"/>
        <end position="509"/>
    </location>
</feature>
<keyword evidence="2" id="KW-0479">Metal-binding</keyword>
<comment type="caution">
    <text evidence="12">The sequence shown here is derived from an EMBL/GenBank/DDBJ whole genome shotgun (WGS) entry which is preliminary data.</text>
</comment>
<evidence type="ECO:0000256" key="2">
    <source>
        <dbReference type="ARBA" id="ARBA00022723"/>
    </source>
</evidence>
<name>A0A8T2VBF7_CERRI</name>
<feature type="region of interest" description="Disordered" evidence="9">
    <location>
        <begin position="107"/>
        <end position="131"/>
    </location>
</feature>
<evidence type="ECO:0000256" key="5">
    <source>
        <dbReference type="ARBA" id="ARBA00023163"/>
    </source>
</evidence>
<dbReference type="InterPro" id="IPR036770">
    <property type="entry name" value="Ankyrin_rpt-contain_sf"/>
</dbReference>
<dbReference type="GO" id="GO:0003677">
    <property type="term" value="F:DNA binding"/>
    <property type="evidence" value="ECO:0007669"/>
    <property type="project" value="InterPro"/>
</dbReference>
<dbReference type="SUPFAM" id="SSF103612">
    <property type="entry name" value="SBT domain"/>
    <property type="match status" value="1"/>
</dbReference>
<comment type="subcellular location">
    <subcellularLocation>
        <location evidence="1">Nucleus</location>
    </subcellularLocation>
</comment>
<feature type="transmembrane region" description="Helical" evidence="10">
    <location>
        <begin position="1075"/>
        <end position="1093"/>
    </location>
</feature>
<dbReference type="InterPro" id="IPR004333">
    <property type="entry name" value="SBP_dom"/>
</dbReference>
<keyword evidence="3 8" id="KW-0863">Zinc-finger</keyword>
<dbReference type="PANTHER" id="PTHR31251:SF86">
    <property type="entry name" value="SQUAMOSA PROMOTER-BINDING-LIKE PROTEIN 1"/>
    <property type="match status" value="1"/>
</dbReference>
<protein>
    <recommendedName>
        <fullName evidence="11">SBP-type domain-containing protein</fullName>
    </recommendedName>
</protein>
<feature type="domain" description="SBP-type" evidence="11">
    <location>
        <begin position="189"/>
        <end position="266"/>
    </location>
</feature>
<dbReference type="OMA" id="TINMPIN"/>
<dbReference type="SUPFAM" id="SSF48403">
    <property type="entry name" value="Ankyrin repeat"/>
    <property type="match status" value="1"/>
</dbReference>
<dbReference type="EMBL" id="CM035408">
    <property type="protein sequence ID" value="KAH7441726.1"/>
    <property type="molecule type" value="Genomic_DNA"/>
</dbReference>
<keyword evidence="7" id="KW-0040">ANK repeat</keyword>
<dbReference type="Gene3D" id="4.10.1100.10">
    <property type="entry name" value="Transcription factor, SBP-box domain"/>
    <property type="match status" value="1"/>
</dbReference>
<dbReference type="OrthoDB" id="514967at2759"/>
<evidence type="ECO:0000313" key="12">
    <source>
        <dbReference type="EMBL" id="KAH7441719.1"/>
    </source>
</evidence>
<evidence type="ECO:0000256" key="6">
    <source>
        <dbReference type="ARBA" id="ARBA00023242"/>
    </source>
</evidence>
<dbReference type="InterPro" id="IPR044817">
    <property type="entry name" value="SBP-like"/>
</dbReference>
<evidence type="ECO:0000259" key="11">
    <source>
        <dbReference type="PROSITE" id="PS51141"/>
    </source>
</evidence>
<keyword evidence="6" id="KW-0539">Nucleus</keyword>
<sequence>MEKVEGLPYRGNDGPSIQLYPVQRQHDFYQTQACNIVAQNGRSVARPPNSMDDASNLNILPMPWHATQLDPHNVDTSGARNWSQSWEWDSLSLTGRAATNGHGVHNYSQQWGGVETDFSSPSPPDNSEENVLIREPTLLEFGLNRRTRAASEEDGLLDLRLGGNGQVSGAGESSPNSKRSRHSPSETHQIRCQVDNCAADLQNAKDYHRRHKVCEVHAKAPKALVGTVMQRFCQQCSRFHSLKEFDDDRRSCRKRLAGHNRRRRKSQPDATTALACLLADQTMLSRIIGPSGHDQGKDELDKILQERTLLQTILNSRAAVGNSDGNNSDIMTQNLMSTISKSQLLTNLLLSNSLGCNIPTTPAPADALISALSTALLASLPQLHKVNSDAGHGSNVSTQEMTQLQEPYANMPSSHQTTKVHAFPRYSPKEQPGPRTFPSASDRPLQLPTTPPVHSDKSNNSIGDSLDERFSRDPCQKSVREGVAQHDSRQRISQKNESSFAYSNGNSQTAHIRDKRCQALATRTSSQAEQFETAINLSDHSSDSGFDRQEQTGSLWFKIFDKNPADIPSNMRSRILKWLDHRPIDVEGHIKPGCIILSIFLCMPIYIWEKICGNIEKSLQELVSISDDDFWRKGRVLAHFGGASAFIVDGEVFSVKNHSPLQIPRLLLVQPSALAVGETVALSVRGQNLKVAGTKFACAFQGKCVIKDLDVMSDARNKEREKDTMPGFLSPDAFEEQTFTFTVGPFDNIGRGFVEVEGQLWRGSALPIIVAEKSMCQEINLLQGKFIESSCNKAMPGIDYEQSNAAIVHFLHELGWLLQRVQHKDHYSHLSMPEFSSRRYRWLLRFAVEHNCCAVVKWALDILFSTDGSTAHQAYSRALNVISESNLLHLAVKNKLCDMVTFLIAYSPTKASSTESKREFLFRPDTPIYGGFTPLHLAASMQSAENVLDALTNAPAEIWATAWVSAEDASGKTPLMYAITSCKNESVIMVQRKLQKLGRMTLCQKEMMKGAKPPPFLILNIDGEEGKHPTAFSSGKVLPIESKQVCTCRARDIRLAQSSPLRIRGLNKGFMQRPFLVSMLAVAAVCVCVGVLMRGSPTINSMQGPFVWESISFGSI</sequence>
<dbReference type="GO" id="GO:0005634">
    <property type="term" value="C:nucleus"/>
    <property type="evidence" value="ECO:0007669"/>
    <property type="project" value="UniProtKB-SubCell"/>
</dbReference>
<feature type="compositionally biased region" description="Basic and acidic residues" evidence="9">
    <location>
        <begin position="466"/>
        <end position="490"/>
    </location>
</feature>
<dbReference type="Pfam" id="PF26102">
    <property type="entry name" value="Ig_SPL7"/>
    <property type="match status" value="1"/>
</dbReference>
<reference evidence="12" key="1">
    <citation type="submission" date="2021-08" db="EMBL/GenBank/DDBJ databases">
        <title>WGS assembly of Ceratopteris richardii.</title>
        <authorList>
            <person name="Marchant D.B."/>
            <person name="Chen G."/>
            <person name="Jenkins J."/>
            <person name="Shu S."/>
            <person name="Leebens-Mack J."/>
            <person name="Grimwood J."/>
            <person name="Schmutz J."/>
            <person name="Soltis P."/>
            <person name="Soltis D."/>
            <person name="Chen Z.-H."/>
        </authorList>
    </citation>
    <scope>NUCLEOTIDE SEQUENCE</scope>
    <source>
        <strain evidence="12">Whitten #5841</strain>
        <tissue evidence="12">Leaf</tissue>
    </source>
</reference>
<proteinExistence type="predicted"/>
<dbReference type="InterPro" id="IPR036893">
    <property type="entry name" value="SBP_sf"/>
</dbReference>
<dbReference type="EMBL" id="CM035408">
    <property type="protein sequence ID" value="KAH7441725.1"/>
    <property type="molecule type" value="Genomic_DNA"/>
</dbReference>
<evidence type="ECO:0000256" key="9">
    <source>
        <dbReference type="SAM" id="MobiDB-lite"/>
    </source>
</evidence>
<dbReference type="EMBL" id="CM035408">
    <property type="protein sequence ID" value="KAH7441722.1"/>
    <property type="molecule type" value="Genomic_DNA"/>
</dbReference>
<feature type="compositionally biased region" description="Polar residues" evidence="9">
    <location>
        <begin position="491"/>
        <end position="509"/>
    </location>
</feature>
<evidence type="ECO:0000256" key="3">
    <source>
        <dbReference type="ARBA" id="ARBA00022771"/>
    </source>
</evidence>
<dbReference type="Pfam" id="PF12796">
    <property type="entry name" value="Ank_2"/>
    <property type="match status" value="1"/>
</dbReference>
<dbReference type="PROSITE" id="PS50297">
    <property type="entry name" value="ANK_REP_REGION"/>
    <property type="match status" value="1"/>
</dbReference>
<dbReference type="Pfam" id="PF03110">
    <property type="entry name" value="SBP"/>
    <property type="match status" value="1"/>
</dbReference>
<keyword evidence="4" id="KW-0862">Zinc</keyword>
<dbReference type="SMART" id="SM00248">
    <property type="entry name" value="ANK"/>
    <property type="match status" value="3"/>
</dbReference>
<evidence type="ECO:0000256" key="7">
    <source>
        <dbReference type="PROSITE-ProRule" id="PRU00023"/>
    </source>
</evidence>
<accession>A0A8T2VBF7</accession>
<keyword evidence="10" id="KW-1133">Transmembrane helix</keyword>
<dbReference type="PROSITE" id="PS51141">
    <property type="entry name" value="ZF_SBP"/>
    <property type="match status" value="1"/>
</dbReference>
<keyword evidence="5" id="KW-0804">Transcription</keyword>
<keyword evidence="10" id="KW-0472">Membrane</keyword>
<evidence type="ECO:0000256" key="10">
    <source>
        <dbReference type="SAM" id="Phobius"/>
    </source>
</evidence>
<dbReference type="GO" id="GO:0008270">
    <property type="term" value="F:zinc ion binding"/>
    <property type="evidence" value="ECO:0007669"/>
    <property type="project" value="UniProtKB-KW"/>
</dbReference>
<dbReference type="Gene3D" id="1.25.40.20">
    <property type="entry name" value="Ankyrin repeat-containing domain"/>
    <property type="match status" value="1"/>
</dbReference>
<keyword evidence="10" id="KW-0812">Transmembrane</keyword>
<feature type="repeat" description="ANK" evidence="7">
    <location>
        <begin position="930"/>
        <end position="958"/>
    </location>
</feature>
<evidence type="ECO:0000313" key="13">
    <source>
        <dbReference type="Proteomes" id="UP000825935"/>
    </source>
</evidence>
<dbReference type="InterPro" id="IPR002110">
    <property type="entry name" value="Ankyrin_rpt"/>
</dbReference>
<dbReference type="Proteomes" id="UP000825935">
    <property type="component" value="Chromosome 3"/>
</dbReference>
<evidence type="ECO:0000256" key="1">
    <source>
        <dbReference type="ARBA" id="ARBA00004123"/>
    </source>
</evidence>
<organism evidence="12 13">
    <name type="scientific">Ceratopteris richardii</name>
    <name type="common">Triangle waterfern</name>
    <dbReference type="NCBI Taxonomy" id="49495"/>
    <lineage>
        <taxon>Eukaryota</taxon>
        <taxon>Viridiplantae</taxon>
        <taxon>Streptophyta</taxon>
        <taxon>Embryophyta</taxon>
        <taxon>Tracheophyta</taxon>
        <taxon>Polypodiopsida</taxon>
        <taxon>Polypodiidae</taxon>
        <taxon>Polypodiales</taxon>
        <taxon>Pteridineae</taxon>
        <taxon>Pteridaceae</taxon>
        <taxon>Parkerioideae</taxon>
        <taxon>Ceratopteris</taxon>
    </lineage>
</organism>
<dbReference type="AlphaFoldDB" id="A0A8T2VBF7"/>
<feature type="region of interest" description="Disordered" evidence="9">
    <location>
        <begin position="155"/>
        <end position="189"/>
    </location>
</feature>